<dbReference type="GO" id="GO:0000932">
    <property type="term" value="C:P-body"/>
    <property type="evidence" value="ECO:0007669"/>
    <property type="project" value="UniProtKB-UniRule"/>
</dbReference>
<dbReference type="GO" id="GO:0006355">
    <property type="term" value="P:regulation of DNA-templated transcription"/>
    <property type="evidence" value="ECO:0007669"/>
    <property type="project" value="InterPro"/>
</dbReference>
<dbReference type="GO" id="GO:0000289">
    <property type="term" value="P:nuclear-transcribed mRNA poly(A) tail shortening"/>
    <property type="evidence" value="ECO:0007669"/>
    <property type="project" value="UniProtKB-ARBA"/>
</dbReference>
<comment type="similarity">
    <text evidence="3 10">Belongs to the CNOT2/3/5 family.</text>
</comment>
<evidence type="ECO:0000256" key="11">
    <source>
        <dbReference type="SAM" id="Coils"/>
    </source>
</evidence>
<evidence type="ECO:0000256" key="6">
    <source>
        <dbReference type="ARBA" id="ARBA00022553"/>
    </source>
</evidence>
<reference evidence="15 16" key="1">
    <citation type="submission" date="2023-01" db="EMBL/GenBank/DDBJ databases">
        <title>Analysis of 21 Apiospora genomes using comparative genomics revels a genus with tremendous synthesis potential of carbohydrate active enzymes and secondary metabolites.</title>
        <authorList>
            <person name="Sorensen T."/>
        </authorList>
    </citation>
    <scope>NUCLEOTIDE SEQUENCE [LARGE SCALE GENOMIC DNA]</scope>
    <source>
        <strain evidence="15 16">CBS 117206</strain>
    </source>
</reference>
<name>A0AAW0R024_9PEZI</name>
<accession>A0AAW0R024</accession>
<dbReference type="Pfam" id="PF04153">
    <property type="entry name" value="NOT2_3_5_C"/>
    <property type="match status" value="1"/>
</dbReference>
<evidence type="ECO:0000256" key="4">
    <source>
        <dbReference type="ARBA" id="ARBA00022490"/>
    </source>
</evidence>
<evidence type="ECO:0000256" key="3">
    <source>
        <dbReference type="ARBA" id="ARBA00007682"/>
    </source>
</evidence>
<keyword evidence="9 10" id="KW-0539">Nucleus</keyword>
<feature type="domain" description="CCR4-Not complex component Not N-terminal" evidence="13">
    <location>
        <begin position="3"/>
        <end position="231"/>
    </location>
</feature>
<dbReference type="EMBL" id="JAQQWP010000004">
    <property type="protein sequence ID" value="KAK8120563.1"/>
    <property type="molecule type" value="Genomic_DNA"/>
</dbReference>
<feature type="compositionally biased region" description="Polar residues" evidence="12">
    <location>
        <begin position="307"/>
        <end position="316"/>
    </location>
</feature>
<gene>
    <name evidence="15" type="ORF">PG999_004683</name>
</gene>
<feature type="compositionally biased region" description="Low complexity" evidence="12">
    <location>
        <begin position="373"/>
        <end position="398"/>
    </location>
</feature>
<keyword evidence="11" id="KW-0175">Coiled coil</keyword>
<feature type="region of interest" description="Disordered" evidence="12">
    <location>
        <begin position="345"/>
        <end position="446"/>
    </location>
</feature>
<dbReference type="GO" id="GO:0005634">
    <property type="term" value="C:nucleus"/>
    <property type="evidence" value="ECO:0007669"/>
    <property type="project" value="UniProtKB-SubCell"/>
</dbReference>
<dbReference type="PIRSF" id="PIRSF005290">
    <property type="entry name" value="NOT_su_3_5"/>
    <property type="match status" value="1"/>
</dbReference>
<dbReference type="InterPro" id="IPR038635">
    <property type="entry name" value="CCR4-NOT_su2/3/5_C_sf"/>
</dbReference>
<sequence>MAARKLQQEVDKCFKKVAEGVAEFEAIYEKIEQSNNPAQKEKLEDNLKREIKKLQRLRDQIKTWAASNDIKDKAPLLEHRKLIETQMERFKAVEKAMKTKAYSKEGLSAQAKLDPKEQAKVESSEFLAGMVDELEQQIEALEAESESIQATMKKGKANTAKADRIAAIEHIIERHKWHQSKMELIRRSLENGGVESEQVTDLEESIRYYVSDGMNDDFAEDEELYDELELQEDEEVFGLNPDDRVSSQDAQSIQDDIPEPEPRPSSLPGKPSRAVDAVAAAGRRPSAQLKSPLPTLATLHNPLATVPNGSSTNTSIKPAPLPIRPVGEGLKYASAAAAAAEKNNLGIAPLPPPPGSLPVLPSTGVSPLPGVRTSATSSPSIASIQPAPSESRPSAPSSITDSRISEPIPAVAAVAKKEKAASRAAGKSPAQPVSLSKAPQTNGASNGVKAIDQEDEEESIYHLPASLSDLLDSFNVTRKRELPVSSQAHLRMMHASQTSTPDLVDADAPRKYRPENRHSSLSQYPQEPLAIFDDPRLYSRIDPDTLFYVFYYKQGTYQQYLAAKALKDQSWRFHKQYQTWFQRHEEPKSITEEFEQGTYRFFDYESTWMNRRKADFKFAYRYLEDEV</sequence>
<keyword evidence="10" id="KW-0010">Activator</keyword>
<dbReference type="GO" id="GO:0030015">
    <property type="term" value="C:CCR4-NOT core complex"/>
    <property type="evidence" value="ECO:0007669"/>
    <property type="project" value="UniProtKB-UniRule"/>
</dbReference>
<feature type="coiled-coil region" evidence="11">
    <location>
        <begin position="124"/>
        <end position="158"/>
    </location>
</feature>
<evidence type="ECO:0000259" key="13">
    <source>
        <dbReference type="Pfam" id="PF04065"/>
    </source>
</evidence>
<comment type="subcellular location">
    <subcellularLocation>
        <location evidence="2 10">Cytoplasm</location>
    </subcellularLocation>
    <subcellularLocation>
        <location evidence="1 10">Nucleus</location>
    </subcellularLocation>
</comment>
<comment type="caution">
    <text evidence="15">The sequence shown here is derived from an EMBL/GenBank/DDBJ whole genome shotgun (WGS) entry which is preliminary data.</text>
</comment>
<dbReference type="AlphaFoldDB" id="A0AAW0R024"/>
<dbReference type="Pfam" id="PF04065">
    <property type="entry name" value="Not3"/>
    <property type="match status" value="1"/>
</dbReference>
<dbReference type="InterPro" id="IPR007282">
    <property type="entry name" value="NOT2/3/5_C"/>
</dbReference>
<evidence type="ECO:0000256" key="8">
    <source>
        <dbReference type="ARBA" id="ARBA00023163"/>
    </source>
</evidence>
<evidence type="ECO:0000313" key="15">
    <source>
        <dbReference type="EMBL" id="KAK8120563.1"/>
    </source>
</evidence>
<dbReference type="FunFam" id="2.30.30.1020:FF:000006">
    <property type="entry name" value="CCR4-NOT transcription complex, subunit 3"/>
    <property type="match status" value="1"/>
</dbReference>
<dbReference type="Gene3D" id="2.30.30.1020">
    <property type="entry name" value="CCR4-NOT complex subunit 2/3/5, C-terminal domain"/>
    <property type="match status" value="1"/>
</dbReference>
<feature type="domain" description="NOT2/NOT3/NOT5 C-terminal" evidence="14">
    <location>
        <begin position="498"/>
        <end position="623"/>
    </location>
</feature>
<keyword evidence="6" id="KW-0597">Phosphoprotein</keyword>
<organism evidence="15 16">
    <name type="scientific">Apiospora kogelbergensis</name>
    <dbReference type="NCBI Taxonomy" id="1337665"/>
    <lineage>
        <taxon>Eukaryota</taxon>
        <taxon>Fungi</taxon>
        <taxon>Dikarya</taxon>
        <taxon>Ascomycota</taxon>
        <taxon>Pezizomycotina</taxon>
        <taxon>Sordariomycetes</taxon>
        <taxon>Xylariomycetidae</taxon>
        <taxon>Amphisphaeriales</taxon>
        <taxon>Apiosporaceae</taxon>
        <taxon>Apiospora</taxon>
    </lineage>
</organism>
<keyword evidence="16" id="KW-1185">Reference proteome</keyword>
<feature type="compositionally biased region" description="Polar residues" evidence="12">
    <location>
        <begin position="431"/>
        <end position="445"/>
    </location>
</feature>
<evidence type="ECO:0000256" key="2">
    <source>
        <dbReference type="ARBA" id="ARBA00004496"/>
    </source>
</evidence>
<evidence type="ECO:0000256" key="10">
    <source>
        <dbReference type="PIRNR" id="PIRNR005290"/>
    </source>
</evidence>
<dbReference type="PANTHER" id="PTHR23326">
    <property type="entry name" value="CCR4 NOT-RELATED"/>
    <property type="match status" value="1"/>
</dbReference>
<evidence type="ECO:0000256" key="1">
    <source>
        <dbReference type="ARBA" id="ARBA00004123"/>
    </source>
</evidence>
<dbReference type="InterPro" id="IPR012270">
    <property type="entry name" value="CCR4-NOT_su3/5"/>
</dbReference>
<dbReference type="Proteomes" id="UP001392437">
    <property type="component" value="Unassembled WGS sequence"/>
</dbReference>
<feature type="coiled-coil region" evidence="11">
    <location>
        <begin position="40"/>
        <end position="67"/>
    </location>
</feature>
<keyword evidence="8 10" id="KW-0804">Transcription</keyword>
<evidence type="ECO:0000256" key="9">
    <source>
        <dbReference type="ARBA" id="ARBA00023242"/>
    </source>
</evidence>
<feature type="region of interest" description="Disordered" evidence="12">
    <location>
        <begin position="238"/>
        <end position="322"/>
    </location>
</feature>
<protein>
    <recommendedName>
        <fullName evidence="10">General negative regulator of transcription subunit</fullName>
    </recommendedName>
</protein>
<dbReference type="InterPro" id="IPR040168">
    <property type="entry name" value="Not2/3/5"/>
</dbReference>
<evidence type="ECO:0000256" key="5">
    <source>
        <dbReference type="ARBA" id="ARBA00022491"/>
    </source>
</evidence>
<keyword evidence="5 10" id="KW-0678">Repressor</keyword>
<comment type="function">
    <text evidence="10">Acts as component of the CCR4-NOT core complex, which in the nucleus seems to be a general transcription factor, and in the cytoplasm the major mRNA deadenylase involved in mRNA turnover. The NOT protein subcomplex negatively regulates the basal and activated transcription of many genes. Preferentially affects TC-type TATA element-dependent transcription. Could directly or indirectly inhibit component(s) of the general transcription machinery.</text>
</comment>
<keyword evidence="4 10" id="KW-0963">Cytoplasm</keyword>
<evidence type="ECO:0000256" key="7">
    <source>
        <dbReference type="ARBA" id="ARBA00023015"/>
    </source>
</evidence>
<evidence type="ECO:0000313" key="16">
    <source>
        <dbReference type="Proteomes" id="UP001392437"/>
    </source>
</evidence>
<dbReference type="InterPro" id="IPR007207">
    <property type="entry name" value="Not_N"/>
</dbReference>
<proteinExistence type="inferred from homology"/>
<keyword evidence="7 10" id="KW-0805">Transcription regulation</keyword>
<evidence type="ECO:0000259" key="14">
    <source>
        <dbReference type="Pfam" id="PF04153"/>
    </source>
</evidence>
<evidence type="ECO:0000256" key="12">
    <source>
        <dbReference type="SAM" id="MobiDB-lite"/>
    </source>
</evidence>